<protein>
    <submittedName>
        <fullName evidence="1">Uncharacterized protein</fullName>
    </submittedName>
</protein>
<name>A0A3P7I2I7_STRVU</name>
<reference evidence="1 2" key="1">
    <citation type="submission" date="2018-11" db="EMBL/GenBank/DDBJ databases">
        <authorList>
            <consortium name="Pathogen Informatics"/>
        </authorList>
    </citation>
    <scope>NUCLEOTIDE SEQUENCE [LARGE SCALE GENOMIC DNA]</scope>
</reference>
<dbReference type="AlphaFoldDB" id="A0A3P7I2I7"/>
<dbReference type="EMBL" id="UYYB01003966">
    <property type="protein sequence ID" value="VDM66880.1"/>
    <property type="molecule type" value="Genomic_DNA"/>
</dbReference>
<organism evidence="1 2">
    <name type="scientific">Strongylus vulgaris</name>
    <name type="common">Blood worm</name>
    <dbReference type="NCBI Taxonomy" id="40348"/>
    <lineage>
        <taxon>Eukaryota</taxon>
        <taxon>Metazoa</taxon>
        <taxon>Ecdysozoa</taxon>
        <taxon>Nematoda</taxon>
        <taxon>Chromadorea</taxon>
        <taxon>Rhabditida</taxon>
        <taxon>Rhabditina</taxon>
        <taxon>Rhabditomorpha</taxon>
        <taxon>Strongyloidea</taxon>
        <taxon>Strongylidae</taxon>
        <taxon>Strongylus</taxon>
    </lineage>
</organism>
<proteinExistence type="predicted"/>
<dbReference type="OrthoDB" id="18193at2759"/>
<accession>A0A3P7I2I7</accession>
<evidence type="ECO:0000313" key="2">
    <source>
        <dbReference type="Proteomes" id="UP000270094"/>
    </source>
</evidence>
<gene>
    <name evidence="1" type="ORF">SVUK_LOCUS1878</name>
</gene>
<dbReference type="Proteomes" id="UP000270094">
    <property type="component" value="Unassembled WGS sequence"/>
</dbReference>
<sequence length="144" mass="16406">MRDDLLSQFINEPEAILYALYLGPLGAPTVEAFASGRSADFRKQCRAVLANVEEAMRTSEEFSARKPSRISNDNPELCTYQIFRRNAQALMRDLRGEVRTDGSIPMGWACAALKKFAKKTYVDRVCKLLDRFINAYHRAEYMSV</sequence>
<evidence type="ECO:0000313" key="1">
    <source>
        <dbReference type="EMBL" id="VDM66880.1"/>
    </source>
</evidence>
<keyword evidence="2" id="KW-1185">Reference proteome</keyword>